<proteinExistence type="predicted"/>
<dbReference type="Proteomes" id="UP000814033">
    <property type="component" value="Unassembled WGS sequence"/>
</dbReference>
<protein>
    <submittedName>
        <fullName evidence="1">Uncharacterized protein</fullName>
    </submittedName>
</protein>
<name>A0ACB8S9V6_9AGAM</name>
<dbReference type="EMBL" id="MU275844">
    <property type="protein sequence ID" value="KAI0052695.1"/>
    <property type="molecule type" value="Genomic_DNA"/>
</dbReference>
<gene>
    <name evidence="1" type="ORF">FA95DRAFT_1252805</name>
</gene>
<keyword evidence="2" id="KW-1185">Reference proteome</keyword>
<comment type="caution">
    <text evidence="1">The sequence shown here is derived from an EMBL/GenBank/DDBJ whole genome shotgun (WGS) entry which is preliminary data.</text>
</comment>
<organism evidence="1 2">
    <name type="scientific">Auriscalpium vulgare</name>
    <dbReference type="NCBI Taxonomy" id="40419"/>
    <lineage>
        <taxon>Eukaryota</taxon>
        <taxon>Fungi</taxon>
        <taxon>Dikarya</taxon>
        <taxon>Basidiomycota</taxon>
        <taxon>Agaricomycotina</taxon>
        <taxon>Agaricomycetes</taxon>
        <taxon>Russulales</taxon>
        <taxon>Auriscalpiaceae</taxon>
        <taxon>Auriscalpium</taxon>
    </lineage>
</organism>
<accession>A0ACB8S9V6</accession>
<evidence type="ECO:0000313" key="2">
    <source>
        <dbReference type="Proteomes" id="UP000814033"/>
    </source>
</evidence>
<reference evidence="1" key="1">
    <citation type="submission" date="2021-02" db="EMBL/GenBank/DDBJ databases">
        <authorList>
            <consortium name="DOE Joint Genome Institute"/>
            <person name="Ahrendt S."/>
            <person name="Looney B.P."/>
            <person name="Miyauchi S."/>
            <person name="Morin E."/>
            <person name="Drula E."/>
            <person name="Courty P.E."/>
            <person name="Chicoki N."/>
            <person name="Fauchery L."/>
            <person name="Kohler A."/>
            <person name="Kuo A."/>
            <person name="Labutti K."/>
            <person name="Pangilinan J."/>
            <person name="Lipzen A."/>
            <person name="Riley R."/>
            <person name="Andreopoulos W."/>
            <person name="He G."/>
            <person name="Johnson J."/>
            <person name="Barry K.W."/>
            <person name="Grigoriev I.V."/>
            <person name="Nagy L."/>
            <person name="Hibbett D."/>
            <person name="Henrissat B."/>
            <person name="Matheny P.B."/>
            <person name="Labbe J."/>
            <person name="Martin F."/>
        </authorList>
    </citation>
    <scope>NUCLEOTIDE SEQUENCE</scope>
    <source>
        <strain evidence="1">FP105234-sp</strain>
    </source>
</reference>
<reference evidence="1" key="2">
    <citation type="journal article" date="2022" name="New Phytol.">
        <title>Evolutionary transition to the ectomycorrhizal habit in the genomes of a hyperdiverse lineage of mushroom-forming fungi.</title>
        <authorList>
            <person name="Looney B."/>
            <person name="Miyauchi S."/>
            <person name="Morin E."/>
            <person name="Drula E."/>
            <person name="Courty P.E."/>
            <person name="Kohler A."/>
            <person name="Kuo A."/>
            <person name="LaButti K."/>
            <person name="Pangilinan J."/>
            <person name="Lipzen A."/>
            <person name="Riley R."/>
            <person name="Andreopoulos W."/>
            <person name="He G."/>
            <person name="Johnson J."/>
            <person name="Nolan M."/>
            <person name="Tritt A."/>
            <person name="Barry K.W."/>
            <person name="Grigoriev I.V."/>
            <person name="Nagy L.G."/>
            <person name="Hibbett D."/>
            <person name="Henrissat B."/>
            <person name="Matheny P.B."/>
            <person name="Labbe J."/>
            <person name="Martin F.M."/>
        </authorList>
    </citation>
    <scope>NUCLEOTIDE SEQUENCE</scope>
    <source>
        <strain evidence="1">FP105234-sp</strain>
    </source>
</reference>
<sequence>MFPPRATTTASLPLCALSYFSTPWAPDDLSRNIASVPFTALPRCITCTCQPLHNPALASLYILVRRRQYAGSNNERRQQTRTLSIRGRCSRMQGVPGLLPFTRPRTRPLPHLLVSALVRLFRPPPCDRARSATQMATRRMSYDAATAPVFGAAHAGCALGTALIAKGTYTRAEQPRREASPEAPIARKFKL</sequence>
<evidence type="ECO:0000313" key="1">
    <source>
        <dbReference type="EMBL" id="KAI0052695.1"/>
    </source>
</evidence>